<dbReference type="Proteomes" id="UP000552709">
    <property type="component" value="Unassembled WGS sequence"/>
</dbReference>
<dbReference type="Gene3D" id="3.30.1310.20">
    <property type="entry name" value="PRTase-like"/>
    <property type="match status" value="1"/>
</dbReference>
<dbReference type="Gene3D" id="3.40.50.2020">
    <property type="match status" value="1"/>
</dbReference>
<dbReference type="InterPro" id="IPR000836">
    <property type="entry name" value="PRTase_dom"/>
</dbReference>
<dbReference type="Pfam" id="PF00156">
    <property type="entry name" value="Pribosyltran"/>
    <property type="match status" value="1"/>
</dbReference>
<keyword evidence="3" id="KW-1185">Reference proteome</keyword>
<dbReference type="AlphaFoldDB" id="A0A7W8JYM6"/>
<dbReference type="CDD" id="cd06223">
    <property type="entry name" value="PRTases_typeI"/>
    <property type="match status" value="1"/>
</dbReference>
<proteinExistence type="predicted"/>
<accession>A0A7W8JYM6</accession>
<gene>
    <name evidence="2" type="ORF">HNQ08_003274</name>
</gene>
<evidence type="ECO:0000313" key="3">
    <source>
        <dbReference type="Proteomes" id="UP000552709"/>
    </source>
</evidence>
<dbReference type="GO" id="GO:0016757">
    <property type="term" value="F:glycosyltransferase activity"/>
    <property type="evidence" value="ECO:0007669"/>
    <property type="project" value="UniProtKB-KW"/>
</dbReference>
<dbReference type="EMBL" id="JACHFL010000009">
    <property type="protein sequence ID" value="MBB5364166.1"/>
    <property type="molecule type" value="Genomic_DNA"/>
</dbReference>
<comment type="caution">
    <text evidence="2">The sequence shown here is derived from an EMBL/GenBank/DDBJ whole genome shotgun (WGS) entry which is preliminary data.</text>
</comment>
<dbReference type="SUPFAM" id="SSF53271">
    <property type="entry name" value="PRTase-like"/>
    <property type="match status" value="1"/>
</dbReference>
<keyword evidence="2" id="KW-0808">Transferase</keyword>
<sequence length="217" mass="23526">MFQDRRDAGRQLVGQLGHYRNQPDVVVLALPRGGVPVAYEVAEALHAPLDVLIVRKIGMPGHEEFAIGAIASGGTRVMNTQVVEGYRVPEAAIEAIAEKEKRELERRERSYRNGRPPLALQGKTVLLVDDGLATGASMRAAVQAIRQFEPAKIVVAVPLASPDTCEEFRTGVDEVVCAVTPVPFYAVGQGYVDFSQTTDEEVHRLLRRAVGQKGAGT</sequence>
<dbReference type="RefSeq" id="WP_184134197.1">
    <property type="nucleotide sequence ID" value="NZ_JACHFL010000009.1"/>
</dbReference>
<dbReference type="InterPro" id="IPR029057">
    <property type="entry name" value="PRTase-like"/>
</dbReference>
<feature type="domain" description="Phosphoribosyltransferase" evidence="1">
    <location>
        <begin position="19"/>
        <end position="178"/>
    </location>
</feature>
<evidence type="ECO:0000313" key="2">
    <source>
        <dbReference type="EMBL" id="MBB5364166.1"/>
    </source>
</evidence>
<reference evidence="2 3" key="1">
    <citation type="submission" date="2020-08" db="EMBL/GenBank/DDBJ databases">
        <title>Genomic Encyclopedia of Type Strains, Phase IV (KMG-IV): sequencing the most valuable type-strain genomes for metagenomic binning, comparative biology and taxonomic classification.</title>
        <authorList>
            <person name="Goeker M."/>
        </authorList>
    </citation>
    <scope>NUCLEOTIDE SEQUENCE [LARGE SCALE GENOMIC DNA]</scope>
    <source>
        <strain evidence="2 3">DSM 27939</strain>
    </source>
</reference>
<evidence type="ECO:0000259" key="1">
    <source>
        <dbReference type="Pfam" id="PF00156"/>
    </source>
</evidence>
<organism evidence="2 3">
    <name type="scientific">Deinococcus humi</name>
    <dbReference type="NCBI Taxonomy" id="662880"/>
    <lineage>
        <taxon>Bacteria</taxon>
        <taxon>Thermotogati</taxon>
        <taxon>Deinococcota</taxon>
        <taxon>Deinococci</taxon>
        <taxon>Deinococcales</taxon>
        <taxon>Deinococcaceae</taxon>
        <taxon>Deinococcus</taxon>
    </lineage>
</organism>
<keyword evidence="2" id="KW-0328">Glycosyltransferase</keyword>
<name>A0A7W8JYM6_9DEIO</name>
<protein>
    <submittedName>
        <fullName evidence="2">Putative phosphoribosyltransferase</fullName>
    </submittedName>
</protein>